<dbReference type="AlphaFoldDB" id="A0A0A9YTZ2"/>
<evidence type="ECO:0000256" key="1">
    <source>
        <dbReference type="ARBA" id="ARBA00005912"/>
    </source>
</evidence>
<dbReference type="PANTHER" id="PTHR20982">
    <property type="entry name" value="RIBOSOME RECYCLING FACTOR"/>
    <property type="match status" value="1"/>
</dbReference>
<dbReference type="SUPFAM" id="SSF55194">
    <property type="entry name" value="Ribosome recycling factor, RRF"/>
    <property type="match status" value="1"/>
</dbReference>
<evidence type="ECO:0000256" key="5">
    <source>
        <dbReference type="SAM" id="MobiDB-lite"/>
    </source>
</evidence>
<proteinExistence type="inferred from homology"/>
<organism evidence="7">
    <name type="scientific">Lygus hesperus</name>
    <name type="common">Western plant bug</name>
    <dbReference type="NCBI Taxonomy" id="30085"/>
    <lineage>
        <taxon>Eukaryota</taxon>
        <taxon>Metazoa</taxon>
        <taxon>Ecdysozoa</taxon>
        <taxon>Arthropoda</taxon>
        <taxon>Hexapoda</taxon>
        <taxon>Insecta</taxon>
        <taxon>Pterygota</taxon>
        <taxon>Neoptera</taxon>
        <taxon>Paraneoptera</taxon>
        <taxon>Hemiptera</taxon>
        <taxon>Heteroptera</taxon>
        <taxon>Panheteroptera</taxon>
        <taxon>Cimicomorpha</taxon>
        <taxon>Miridae</taxon>
        <taxon>Mirini</taxon>
        <taxon>Lygus</taxon>
    </lineage>
</organism>
<evidence type="ECO:0000259" key="6">
    <source>
        <dbReference type="Pfam" id="PF01765"/>
    </source>
</evidence>
<gene>
    <name evidence="7" type="primary">frr_7</name>
    <name evidence="7" type="ORF">CM83_4476</name>
</gene>
<feature type="non-terminal residue" evidence="7">
    <location>
        <position position="1"/>
    </location>
</feature>
<feature type="region of interest" description="Disordered" evidence="5">
    <location>
        <begin position="1"/>
        <end position="38"/>
    </location>
</feature>
<dbReference type="PANTHER" id="PTHR20982:SF3">
    <property type="entry name" value="MITOCHONDRIAL RIBOSOME RECYCLING FACTOR PSEUDO 1"/>
    <property type="match status" value="1"/>
</dbReference>
<dbReference type="EMBL" id="GBHO01010559">
    <property type="protein sequence ID" value="JAG33045.1"/>
    <property type="molecule type" value="Transcribed_RNA"/>
</dbReference>
<dbReference type="Gene3D" id="1.10.132.20">
    <property type="entry name" value="Ribosome-recycling factor"/>
    <property type="match status" value="1"/>
</dbReference>
<evidence type="ECO:0000313" key="7">
    <source>
        <dbReference type="EMBL" id="JAG33045.1"/>
    </source>
</evidence>
<dbReference type="GO" id="GO:0043023">
    <property type="term" value="F:ribosomal large subunit binding"/>
    <property type="evidence" value="ECO:0007669"/>
    <property type="project" value="TreeGrafter"/>
</dbReference>
<reference evidence="7" key="1">
    <citation type="journal article" date="2014" name="PLoS ONE">
        <title>Transcriptome-Based Identification of ABC Transporters in the Western Tarnished Plant Bug Lygus hesperus.</title>
        <authorList>
            <person name="Hull J.J."/>
            <person name="Chaney K."/>
            <person name="Geib S.M."/>
            <person name="Fabrick J.A."/>
            <person name="Brent C.S."/>
            <person name="Walsh D."/>
            <person name="Lavine L.C."/>
        </authorList>
    </citation>
    <scope>NUCLEOTIDE SEQUENCE</scope>
</reference>
<comment type="similarity">
    <text evidence="1">Belongs to the RRF family.</text>
</comment>
<evidence type="ECO:0000256" key="4">
    <source>
        <dbReference type="ARBA" id="ARBA00033107"/>
    </source>
</evidence>
<protein>
    <recommendedName>
        <fullName evidence="2">Ribosome-recycling factor, mitochondrial</fullName>
    </recommendedName>
    <alternativeName>
        <fullName evidence="4">Ribosome-releasing factor, mitochondrial</fullName>
    </alternativeName>
</protein>
<name>A0A0A9YTZ2_LYGHE</name>
<dbReference type="Pfam" id="PF01765">
    <property type="entry name" value="RRF"/>
    <property type="match status" value="1"/>
</dbReference>
<dbReference type="GO" id="GO:0006412">
    <property type="term" value="P:translation"/>
    <property type="evidence" value="ECO:0007669"/>
    <property type="project" value="UniProtKB-KW"/>
</dbReference>
<feature type="domain" description="Ribosome recycling factor" evidence="6">
    <location>
        <begin position="66"/>
        <end position="198"/>
    </location>
</feature>
<dbReference type="Gene3D" id="3.30.1360.40">
    <property type="match status" value="1"/>
</dbReference>
<evidence type="ECO:0000256" key="2">
    <source>
        <dbReference type="ARBA" id="ARBA00020581"/>
    </source>
</evidence>
<evidence type="ECO:0000256" key="3">
    <source>
        <dbReference type="ARBA" id="ARBA00022917"/>
    </source>
</evidence>
<dbReference type="InterPro" id="IPR023584">
    <property type="entry name" value="Ribosome_recyc_fac_dom"/>
</dbReference>
<sequence>QQQQQQLPHTHRALHTTQPMLSSKKKKSARTVDSASVDTQHNVEADSNVQWDTKMDEVVESFRGTLGTYDVARPSPETVQNMTVNVNGVKSAIGSFGQVFVRPPNSVVVALFDPTPAVETAICAAISSSGMDLNPRIENLHGTQSVVVQFPRPTRQARDAMIKLLRSKGDEYKTQIRVIRKSWNTAIRRAKLPEDTARGVSTLCNCFGVCVWQHLHVRTHTHVCVHTGGEPLPEKD</sequence>
<dbReference type="InterPro" id="IPR036191">
    <property type="entry name" value="RRF_sf"/>
</dbReference>
<dbReference type="GO" id="GO:0005739">
    <property type="term" value="C:mitochondrion"/>
    <property type="evidence" value="ECO:0007669"/>
    <property type="project" value="TreeGrafter"/>
</dbReference>
<accession>A0A0A9YTZ2</accession>
<keyword evidence="3" id="KW-0648">Protein biosynthesis</keyword>
<dbReference type="InterPro" id="IPR002661">
    <property type="entry name" value="Ribosome_recyc_fac"/>
</dbReference>
<reference evidence="7" key="2">
    <citation type="submission" date="2014-07" db="EMBL/GenBank/DDBJ databases">
        <authorList>
            <person name="Hull J."/>
        </authorList>
    </citation>
    <scope>NUCLEOTIDE SEQUENCE</scope>
</reference>